<evidence type="ECO:0000256" key="2">
    <source>
        <dbReference type="SAM" id="Phobius"/>
    </source>
</evidence>
<organism evidence="3 4">
    <name type="scientific">Seiridium cardinale</name>
    <dbReference type="NCBI Taxonomy" id="138064"/>
    <lineage>
        <taxon>Eukaryota</taxon>
        <taxon>Fungi</taxon>
        <taxon>Dikarya</taxon>
        <taxon>Ascomycota</taxon>
        <taxon>Pezizomycotina</taxon>
        <taxon>Sordariomycetes</taxon>
        <taxon>Xylariomycetidae</taxon>
        <taxon>Amphisphaeriales</taxon>
        <taxon>Sporocadaceae</taxon>
        <taxon>Seiridium</taxon>
    </lineage>
</organism>
<keyword evidence="4" id="KW-1185">Reference proteome</keyword>
<feature type="compositionally biased region" description="Basic and acidic residues" evidence="1">
    <location>
        <begin position="111"/>
        <end position="134"/>
    </location>
</feature>
<name>A0ABR2X650_9PEZI</name>
<comment type="caution">
    <text evidence="3">The sequence shown here is derived from an EMBL/GenBank/DDBJ whole genome shotgun (WGS) entry which is preliminary data.</text>
</comment>
<proteinExistence type="predicted"/>
<accession>A0ABR2X650</accession>
<feature type="region of interest" description="Disordered" evidence="1">
    <location>
        <begin position="105"/>
        <end position="160"/>
    </location>
</feature>
<keyword evidence="2" id="KW-0812">Transmembrane</keyword>
<sequence length="173" mass="19645">MVLLTPSQVSVAISSVIVVLFTTALFLSGYVIQQRTLRDLRKAIRPDPRPSPRIYLPDRFKMSTTELEDGTVIDIDEQEAPSGNAMQQKKGDFVVEIRPSVPEEVVQKPLAAEKKEEGKGSKETAAESAKEDAKQQGNEEQPMSRAERRRRIKEEIMELSQGETPVYYQRRLW</sequence>
<dbReference type="EMBL" id="JARVKM010000157">
    <property type="protein sequence ID" value="KAK9769257.1"/>
    <property type="molecule type" value="Genomic_DNA"/>
</dbReference>
<keyword evidence="2" id="KW-1133">Transmembrane helix</keyword>
<evidence type="ECO:0000313" key="3">
    <source>
        <dbReference type="EMBL" id="KAK9769257.1"/>
    </source>
</evidence>
<keyword evidence="2" id="KW-0472">Membrane</keyword>
<feature type="transmembrane region" description="Helical" evidence="2">
    <location>
        <begin position="12"/>
        <end position="32"/>
    </location>
</feature>
<protein>
    <submittedName>
        <fullName evidence="3">Uncharacterized protein</fullName>
    </submittedName>
</protein>
<dbReference type="Proteomes" id="UP001465668">
    <property type="component" value="Unassembled WGS sequence"/>
</dbReference>
<evidence type="ECO:0000256" key="1">
    <source>
        <dbReference type="SAM" id="MobiDB-lite"/>
    </source>
</evidence>
<reference evidence="3 4" key="1">
    <citation type="submission" date="2024-02" db="EMBL/GenBank/DDBJ databases">
        <title>First draft genome assembly of two strains of Seiridium cardinale.</title>
        <authorList>
            <person name="Emiliani G."/>
            <person name="Scali E."/>
        </authorList>
    </citation>
    <scope>NUCLEOTIDE SEQUENCE [LARGE SCALE GENOMIC DNA]</scope>
    <source>
        <strain evidence="3 4">BM-138-000479</strain>
    </source>
</reference>
<gene>
    <name evidence="3" type="ORF">SCAR479_14070</name>
</gene>
<evidence type="ECO:0000313" key="4">
    <source>
        <dbReference type="Proteomes" id="UP001465668"/>
    </source>
</evidence>